<protein>
    <submittedName>
        <fullName evidence="2">Uncharacterized protein</fullName>
    </submittedName>
</protein>
<reference evidence="2 3" key="1">
    <citation type="submission" date="2019-05" db="EMBL/GenBank/DDBJ databases">
        <title>Another draft genome of Portunus trituberculatus and its Hox gene families provides insights of decapod evolution.</title>
        <authorList>
            <person name="Jeong J.-H."/>
            <person name="Song I."/>
            <person name="Kim S."/>
            <person name="Choi T."/>
            <person name="Kim D."/>
            <person name="Ryu S."/>
            <person name="Kim W."/>
        </authorList>
    </citation>
    <scope>NUCLEOTIDE SEQUENCE [LARGE SCALE GENOMIC DNA]</scope>
    <source>
        <tissue evidence="2">Muscle</tissue>
    </source>
</reference>
<keyword evidence="3" id="KW-1185">Reference proteome</keyword>
<dbReference type="Proteomes" id="UP000324222">
    <property type="component" value="Unassembled WGS sequence"/>
</dbReference>
<evidence type="ECO:0000313" key="2">
    <source>
        <dbReference type="EMBL" id="MPC73959.1"/>
    </source>
</evidence>
<dbReference type="EMBL" id="VSRR010037918">
    <property type="protein sequence ID" value="MPC73959.1"/>
    <property type="molecule type" value="Genomic_DNA"/>
</dbReference>
<gene>
    <name evidence="2" type="ORF">E2C01_068302</name>
</gene>
<comment type="caution">
    <text evidence="2">The sequence shown here is derived from an EMBL/GenBank/DDBJ whole genome shotgun (WGS) entry which is preliminary data.</text>
</comment>
<dbReference type="AlphaFoldDB" id="A0A5B7HW45"/>
<evidence type="ECO:0000313" key="3">
    <source>
        <dbReference type="Proteomes" id="UP000324222"/>
    </source>
</evidence>
<evidence type="ECO:0000256" key="1">
    <source>
        <dbReference type="SAM" id="MobiDB-lite"/>
    </source>
</evidence>
<sequence>MSITLVQYRNSSQFPFNSHNEENTLPQPPSSILVAIEESQDKIQIQKKMVHKGKKGPLWPGSHRGDSVASACHSHTRVLTRWTTRNLYDSEEEDRPVMPARRRRRRVYEEAAQQPYSQRKGLKQTSSMEPTA</sequence>
<feature type="region of interest" description="Disordered" evidence="1">
    <location>
        <begin position="89"/>
        <end position="132"/>
    </location>
</feature>
<feature type="region of interest" description="Disordered" evidence="1">
    <location>
        <begin position="50"/>
        <end position="72"/>
    </location>
</feature>
<organism evidence="2 3">
    <name type="scientific">Portunus trituberculatus</name>
    <name type="common">Swimming crab</name>
    <name type="synonym">Neptunus trituberculatus</name>
    <dbReference type="NCBI Taxonomy" id="210409"/>
    <lineage>
        <taxon>Eukaryota</taxon>
        <taxon>Metazoa</taxon>
        <taxon>Ecdysozoa</taxon>
        <taxon>Arthropoda</taxon>
        <taxon>Crustacea</taxon>
        <taxon>Multicrustacea</taxon>
        <taxon>Malacostraca</taxon>
        <taxon>Eumalacostraca</taxon>
        <taxon>Eucarida</taxon>
        <taxon>Decapoda</taxon>
        <taxon>Pleocyemata</taxon>
        <taxon>Brachyura</taxon>
        <taxon>Eubrachyura</taxon>
        <taxon>Portunoidea</taxon>
        <taxon>Portunidae</taxon>
        <taxon>Portuninae</taxon>
        <taxon>Portunus</taxon>
    </lineage>
</organism>
<name>A0A5B7HW45_PORTR</name>
<proteinExistence type="predicted"/>
<feature type="compositionally biased region" description="Polar residues" evidence="1">
    <location>
        <begin position="123"/>
        <end position="132"/>
    </location>
</feature>
<accession>A0A5B7HW45</accession>